<comment type="caution">
    <text evidence="1">The sequence shown here is derived from an EMBL/GenBank/DDBJ whole genome shotgun (WGS) entry which is preliminary data.</text>
</comment>
<keyword evidence="2" id="KW-1185">Reference proteome</keyword>
<reference evidence="1 2" key="1">
    <citation type="journal article" date="2021" name="Elife">
        <title>Chloroplast acquisition without the gene transfer in kleptoplastic sea slugs, Plakobranchus ocellatus.</title>
        <authorList>
            <person name="Maeda T."/>
            <person name="Takahashi S."/>
            <person name="Yoshida T."/>
            <person name="Shimamura S."/>
            <person name="Takaki Y."/>
            <person name="Nagai Y."/>
            <person name="Toyoda A."/>
            <person name="Suzuki Y."/>
            <person name="Arimoto A."/>
            <person name="Ishii H."/>
            <person name="Satoh N."/>
            <person name="Nishiyama T."/>
            <person name="Hasebe M."/>
            <person name="Maruyama T."/>
            <person name="Minagawa J."/>
            <person name="Obokata J."/>
            <person name="Shigenobu S."/>
        </authorList>
    </citation>
    <scope>NUCLEOTIDE SEQUENCE [LARGE SCALE GENOMIC DNA]</scope>
</reference>
<dbReference type="Proteomes" id="UP000735302">
    <property type="component" value="Unassembled WGS sequence"/>
</dbReference>
<dbReference type="AlphaFoldDB" id="A0AAV4ANU7"/>
<accession>A0AAV4ANU7</accession>
<sequence>MEWKYGLLYHQPFVPSTERIRIFDRKGWDAAKASATALVSVAAAEETAAAATASVIAAVTPTATAAALEAAAIAATRSATPATDKSRTYLPYCNFHVKRSLLLRQRSERK</sequence>
<protein>
    <submittedName>
        <fullName evidence="1">Uncharacterized protein</fullName>
    </submittedName>
</protein>
<evidence type="ECO:0000313" key="2">
    <source>
        <dbReference type="Proteomes" id="UP000735302"/>
    </source>
</evidence>
<organism evidence="1 2">
    <name type="scientific">Plakobranchus ocellatus</name>
    <dbReference type="NCBI Taxonomy" id="259542"/>
    <lineage>
        <taxon>Eukaryota</taxon>
        <taxon>Metazoa</taxon>
        <taxon>Spiralia</taxon>
        <taxon>Lophotrochozoa</taxon>
        <taxon>Mollusca</taxon>
        <taxon>Gastropoda</taxon>
        <taxon>Heterobranchia</taxon>
        <taxon>Euthyneura</taxon>
        <taxon>Panpulmonata</taxon>
        <taxon>Sacoglossa</taxon>
        <taxon>Placobranchoidea</taxon>
        <taxon>Plakobranchidae</taxon>
        <taxon>Plakobranchus</taxon>
    </lineage>
</organism>
<name>A0AAV4ANU7_9GAST</name>
<dbReference type="EMBL" id="BLXT01004129">
    <property type="protein sequence ID" value="GFO09925.1"/>
    <property type="molecule type" value="Genomic_DNA"/>
</dbReference>
<gene>
    <name evidence="1" type="ORF">PoB_003643000</name>
</gene>
<proteinExistence type="predicted"/>
<evidence type="ECO:0000313" key="1">
    <source>
        <dbReference type="EMBL" id="GFO09925.1"/>
    </source>
</evidence>